<sequence length="43" mass="4893">MEIADEKFRASCASEERVWPGADNFFSGLPCILRHMCSPQPQH</sequence>
<dbReference type="OrthoDB" id="10431545at2759"/>
<proteinExistence type="predicted"/>
<evidence type="ECO:0000313" key="2">
    <source>
        <dbReference type="Proteomes" id="UP001056436"/>
    </source>
</evidence>
<protein>
    <submittedName>
        <fullName evidence="1">Uncharacterized protein</fullName>
    </submittedName>
</protein>
<dbReference type="AlphaFoldDB" id="A0A9Q0B6D2"/>
<keyword evidence="2" id="KW-1185">Reference proteome</keyword>
<comment type="caution">
    <text evidence="1">The sequence shown here is derived from an EMBL/GenBank/DDBJ whole genome shotgun (WGS) entry which is preliminary data.</text>
</comment>
<dbReference type="Proteomes" id="UP001056436">
    <property type="component" value="Unassembled WGS sequence"/>
</dbReference>
<dbReference type="EMBL" id="SDAQ01000002">
    <property type="protein sequence ID" value="KAI3558780.1"/>
    <property type="molecule type" value="Genomic_DNA"/>
</dbReference>
<organism evidence="1 2">
    <name type="scientific">Colletotrichum abscissum</name>
    <dbReference type="NCBI Taxonomy" id="1671311"/>
    <lineage>
        <taxon>Eukaryota</taxon>
        <taxon>Fungi</taxon>
        <taxon>Dikarya</taxon>
        <taxon>Ascomycota</taxon>
        <taxon>Pezizomycotina</taxon>
        <taxon>Sordariomycetes</taxon>
        <taxon>Hypocreomycetidae</taxon>
        <taxon>Glomerellales</taxon>
        <taxon>Glomerellaceae</taxon>
        <taxon>Colletotrichum</taxon>
        <taxon>Colletotrichum acutatum species complex</taxon>
    </lineage>
</organism>
<reference evidence="1" key="1">
    <citation type="submission" date="2019-01" db="EMBL/GenBank/DDBJ databases">
        <title>Colletotrichum abscissum LGMF1257.</title>
        <authorList>
            <person name="Baroncelli R."/>
        </authorList>
    </citation>
    <scope>NUCLEOTIDE SEQUENCE</scope>
    <source>
        <strain evidence="1">Ca142</strain>
    </source>
</reference>
<gene>
    <name evidence="1" type="ORF">CABS02_00820</name>
</gene>
<accession>A0A9Q0B6D2</accession>
<name>A0A9Q0B6D2_9PEZI</name>
<evidence type="ECO:0000313" key="1">
    <source>
        <dbReference type="EMBL" id="KAI3558780.1"/>
    </source>
</evidence>